<dbReference type="EMBL" id="KB207030">
    <property type="protein sequence ID" value="ELP85830.1"/>
    <property type="molecule type" value="Genomic_DNA"/>
</dbReference>
<dbReference type="InterPro" id="IPR008948">
    <property type="entry name" value="L-Aspartase-like"/>
</dbReference>
<dbReference type="GO" id="GO:0003824">
    <property type="term" value="F:catalytic activity"/>
    <property type="evidence" value="ECO:0007669"/>
    <property type="project" value="InterPro"/>
</dbReference>
<dbReference type="RefSeq" id="XP_004185176.1">
    <property type="nucleotide sequence ID" value="XM_004185128.1"/>
</dbReference>
<organism evidence="3 4">
    <name type="scientific">Entamoeba invadens IP1</name>
    <dbReference type="NCBI Taxonomy" id="370355"/>
    <lineage>
        <taxon>Eukaryota</taxon>
        <taxon>Amoebozoa</taxon>
        <taxon>Evosea</taxon>
        <taxon>Archamoebae</taxon>
        <taxon>Mastigamoebida</taxon>
        <taxon>Entamoebidae</taxon>
        <taxon>Entamoeba</taxon>
    </lineage>
</organism>
<dbReference type="InterPro" id="IPR024083">
    <property type="entry name" value="Fumarase/histidase_N"/>
</dbReference>
<dbReference type="KEGG" id="eiv:EIN_282010"/>
<name>A0A0A1TX12_ENTIV</name>
<dbReference type="GeneID" id="14884806"/>
<comment type="similarity">
    <text evidence="1">Belongs to the PAL/histidase family.</text>
</comment>
<dbReference type="Proteomes" id="UP000014680">
    <property type="component" value="Unassembled WGS sequence"/>
</dbReference>
<dbReference type="OrthoDB" id="10051290at2759"/>
<protein>
    <submittedName>
        <fullName evidence="3">Uncharacterized protein</fullName>
    </submittedName>
</protein>
<reference evidence="3 4" key="1">
    <citation type="submission" date="2012-10" db="EMBL/GenBank/DDBJ databases">
        <authorList>
            <person name="Zafar N."/>
            <person name="Inman J."/>
            <person name="Hall N."/>
            <person name="Lorenzi H."/>
            <person name="Caler E."/>
        </authorList>
    </citation>
    <scope>NUCLEOTIDE SEQUENCE [LARGE SCALE GENOMIC DNA]</scope>
    <source>
        <strain evidence="3 4">IP1</strain>
    </source>
</reference>
<evidence type="ECO:0000313" key="3">
    <source>
        <dbReference type="EMBL" id="ELP85830.1"/>
    </source>
</evidence>
<dbReference type="VEuPathDB" id="AmoebaDB:EIN_282010"/>
<dbReference type="InterPro" id="IPR001106">
    <property type="entry name" value="Aromatic_Lyase"/>
</dbReference>
<dbReference type="OMA" id="YCKENIP"/>
<keyword evidence="4" id="KW-1185">Reference proteome</keyword>
<feature type="region of interest" description="Disordered" evidence="2">
    <location>
        <begin position="262"/>
        <end position="285"/>
    </location>
</feature>
<gene>
    <name evidence="3" type="ORF">EIN_282010</name>
</gene>
<dbReference type="SUPFAM" id="SSF48557">
    <property type="entry name" value="L-aspartase-like"/>
    <property type="match status" value="1"/>
</dbReference>
<evidence type="ECO:0000256" key="2">
    <source>
        <dbReference type="SAM" id="MobiDB-lite"/>
    </source>
</evidence>
<dbReference type="PANTHER" id="PTHR10362">
    <property type="entry name" value="HISTIDINE AMMONIA-LYASE"/>
    <property type="match status" value="1"/>
</dbReference>
<sequence>MSESVSQPQKVASVAQVEDDNFEFLIDGSTMSSSYLMRGCKHPHKVYFHHYCKENIPIVKSPLKENGVSLYDTYLTDNTEALGQFQTRGIILLKLNSIARGNSIIQPQTIELLIKLYECDILPLTPKHTQNTISGNTYHIAAIGKALYGAGDVMYKGEKMSCAEAMTKEGLKPVVLEEMEFDTFLNGNEKNVMDVCRYSDILYNTFEALAINLVIVCKREGFLVGDLAPLKNFSTKGPTKIGYLFRDALTVKAKKHQKDADKKCDKEVQKSDKMEEKRAEGDKEEKNVTNPTIFDMICSLGKIYDVFNMDKELIKNEINMMRVGTYATKTREGSNTFPMKWGIGNYCDVVRRQLIGISKDLVLFCKSYGGYVKFGTLAVEEEKTSEEKSPYYKLKMTVEKSLKCVARFADLNLGIAISENDNMRLNSVFENLKNIGAEKLEYSIRFGDFRKTLKEQHLTL</sequence>
<dbReference type="Gene3D" id="1.10.275.10">
    <property type="entry name" value="Fumarase/aspartase (N-terminal domain)"/>
    <property type="match status" value="1"/>
</dbReference>
<accession>A0A0A1TX12</accession>
<dbReference type="Pfam" id="PF00221">
    <property type="entry name" value="Lyase_aromatic"/>
    <property type="match status" value="1"/>
</dbReference>
<evidence type="ECO:0000256" key="1">
    <source>
        <dbReference type="ARBA" id="ARBA00007238"/>
    </source>
</evidence>
<proteinExistence type="inferred from homology"/>
<dbReference type="AlphaFoldDB" id="A0A0A1TX12"/>
<evidence type="ECO:0000313" key="4">
    <source>
        <dbReference type="Proteomes" id="UP000014680"/>
    </source>
</evidence>